<accession>A0A2T5PBL5</accession>
<reference evidence="3 4" key="1">
    <citation type="submission" date="2018-04" db="EMBL/GenBank/DDBJ databases">
        <title>Pseudomonas sp. nov., isolated from mangrove soil.</title>
        <authorList>
            <person name="Chen C."/>
        </authorList>
    </citation>
    <scope>NUCLEOTIDE SEQUENCE [LARGE SCALE GENOMIC DNA]</scope>
    <source>
        <strain evidence="3 4">TC-11</strain>
    </source>
</reference>
<organism evidence="3 4">
    <name type="scientific">Pseudomonas mangrovi</name>
    <dbReference type="NCBI Taxonomy" id="2161748"/>
    <lineage>
        <taxon>Bacteria</taxon>
        <taxon>Pseudomonadati</taxon>
        <taxon>Pseudomonadota</taxon>
        <taxon>Gammaproteobacteria</taxon>
        <taxon>Pseudomonadales</taxon>
        <taxon>Pseudomonadaceae</taxon>
        <taxon>Pseudomonas</taxon>
    </lineage>
</organism>
<evidence type="ECO:0000313" key="4">
    <source>
        <dbReference type="Proteomes" id="UP000244064"/>
    </source>
</evidence>
<dbReference type="Gene3D" id="2.160.20.10">
    <property type="entry name" value="Single-stranded right-handed beta-helix, Pectin lyase-like"/>
    <property type="match status" value="1"/>
</dbReference>
<proteinExistence type="predicted"/>
<dbReference type="NCBIfam" id="TIGR01731">
    <property type="entry name" value="fil_hemag_20aa"/>
    <property type="match status" value="4"/>
</dbReference>
<dbReference type="SMART" id="SM00912">
    <property type="entry name" value="Haemagg_act"/>
    <property type="match status" value="1"/>
</dbReference>
<evidence type="ECO:0000259" key="2">
    <source>
        <dbReference type="SMART" id="SM00912"/>
    </source>
</evidence>
<feature type="compositionally biased region" description="Low complexity" evidence="1">
    <location>
        <begin position="1317"/>
        <end position="1343"/>
    </location>
</feature>
<keyword evidence="4" id="KW-1185">Reference proteome</keyword>
<feature type="compositionally biased region" description="Polar residues" evidence="1">
    <location>
        <begin position="2013"/>
        <end position="2027"/>
    </location>
</feature>
<dbReference type="Pfam" id="PF05860">
    <property type="entry name" value="TPS"/>
    <property type="match status" value="1"/>
</dbReference>
<protein>
    <recommendedName>
        <fullName evidence="2">Filamentous haemagglutinin FhaB/tRNA nuclease CdiA-like TPS domain-containing protein</fullName>
    </recommendedName>
</protein>
<evidence type="ECO:0000256" key="1">
    <source>
        <dbReference type="SAM" id="MobiDB-lite"/>
    </source>
</evidence>
<dbReference type="InterPro" id="IPR011050">
    <property type="entry name" value="Pectin_lyase_fold/virulence"/>
</dbReference>
<dbReference type="NCBIfam" id="TIGR01901">
    <property type="entry name" value="adhes_NPXG"/>
    <property type="match status" value="1"/>
</dbReference>
<dbReference type="Proteomes" id="UP000244064">
    <property type="component" value="Unassembled WGS sequence"/>
</dbReference>
<dbReference type="InterPro" id="IPR012334">
    <property type="entry name" value="Pectin_lyas_fold"/>
</dbReference>
<dbReference type="EMBL" id="QASN01000011">
    <property type="protein sequence ID" value="PTU75122.1"/>
    <property type="molecule type" value="Genomic_DNA"/>
</dbReference>
<name>A0A2T5PBL5_9PSED</name>
<dbReference type="Pfam" id="PF13332">
    <property type="entry name" value="Fil_haemagg_2"/>
    <property type="match status" value="4"/>
</dbReference>
<dbReference type="InterPro" id="IPR010069">
    <property type="entry name" value="CdiA_FHA1_rpt"/>
</dbReference>
<feature type="region of interest" description="Disordered" evidence="1">
    <location>
        <begin position="1237"/>
        <end position="1257"/>
    </location>
</feature>
<dbReference type="SUPFAM" id="SSF51126">
    <property type="entry name" value="Pectin lyase-like"/>
    <property type="match status" value="1"/>
</dbReference>
<feature type="region of interest" description="Disordered" evidence="1">
    <location>
        <begin position="2007"/>
        <end position="2028"/>
    </location>
</feature>
<evidence type="ECO:0000313" key="3">
    <source>
        <dbReference type="EMBL" id="PTU75122.1"/>
    </source>
</evidence>
<dbReference type="InterPro" id="IPR025157">
    <property type="entry name" value="Hemagglutinin_rpt"/>
</dbReference>
<sequence length="2455" mass="257879">MRCACCALWRAGSGSCRATSGARQQIYRPDSPCCPPAKARTRRPSTIFDSQHREFTDMDVRHPLNQIIASILMGVMFLNPIVTRAAELTLDAAAGGNASLGQAANGVPLVNIATPNGSGLSHNKFTDYNVGQQGLILNNSAQALAPTQLGGFITGNPNLAGGAAGLILNEVTGSNASRLEGYTEVAGQAAHVIVANPHGITCDGCGFINTPKATLTTGTPQIDNGALKGYDVNGGSIAIEGAGLNAGNVGQFELITRAAEINAEIHAQQLTIVTGRNEVDAQTLAATAKADDGSAKPSVAIDSSALGGMYAGAIRLVGTEAGVGVKLAGDLAASGGDIRIDANGQLTMARSAAAGDLAIKAQDVTLQNDTFAAGSASIETNQLDVQESLAAGNRVEVTAQTLNNPGTIEAGVHADGSLNASAQLQLSGDAVTNSGKLISHGSLSTDLKTLTNPGEIAVAGNAQIKADNLNNSGQLIVQQSLAVEAAQTHNQGTLGAAGSVRIDSPTLTNENGLLFSGADMTLRSEGITNRLADILSLGALDIALDDQNGRSAYLENISGTLESAGYMRLAVDHLLNRKDRFAATQRRVEGQITLTGTDNCKGDHCEAAYLLQERYEPQISEDSAAPMLVAGGDLSFVGERFENRLGSVSAGGKIQIDADQFFNIGAGGGRERTSDYYIYTSSDAAYWTFINNMGQYNAYNDPNSPSYNPDAMSFESIALGVQRGGGWVDTSGDALVNAVVQAGGAVEINASQTLENAVIRPDGSGGAHLNRQLPPDLAQRLVDPLALPGFGLPAGSGLFRLNNDPGHRYLIESNPAFASLGGFLSSDYMLDLLGYTADTTQRRLGDGLYEQRLIREAIIARTGKRFLVDALTTDEAQFRYLMENAVASKEALNLSVGISLSAEQVAALTHDIVWMEEREVSGAKVLVPVLYLAQANDRLAPTGALIQGSDLALISGGGLHNSGTLRAPTIDMQAMSIANRGLAQADRLSLLAMGDVRNSQGGILKGDSVEVSSLFGDVINERSVATNSGQNGGFTWRDDVVDSAARIEAGSELLIDAGRDLRNTGGVIHSGGDANLYAGRDIRLEAATETDSRQMLFKRAAMSNRQVTQRGGEVNVAGNLDAWAGRDLTVVTSEVKAQGDIDLYANRDLTLAAAANERESDFFRKSSSKKVTTSSMAIEQQGASVEAGGALSLGAGNDLALIGSRARAGGDVNLSAGRDTTIEAAMNESHSDYLVKSKGSLGRKSSSSGDQSSTEAVASVIESGGSIHINSEIDANGALQLTGGRDLNIAGSRLSAEQDISLGALRNLEVTSVLEQQSSSAQRSKSSLLGKSSSTQWQTSSQQAGSELTAGQDLLLVAGDDLRLRASALAAGQDVELHAGVVSGTGNIELLAAQEQHEYYRNQQSKRIGLSSGNMLVSVGSSKRLGESGLNTNQVGAEVVAGRDAILRAAQDISLTSSDLFAGRDVVMAAGRDVQIVSSAEPYWSRSWKSDRKSGIDLQSDGNGFTMFLGSAREKRDYNEMGDRLAPSQVGAGRDLLVDVGRDYRQEGSDLSAGQDIQLRAGRHLTIEAGMESHSRQLNSSLARSGITSNLNHNLDSTLDTIGNTGKGDDATSQVSSVLKTVDTVSQFFAGPTVGDHIGSTSNKNSYTEQSYSARSATLVAGRDIDALAGEDLLVSGGVLEAGRDINLLARDVTLDVARGRDLITQQQTRSQGGINAGASAGSARIGIGGSQGVITGEQVRGNSAPTVLSAGQDINLLADEDLRLSGVRAFAERDMHLTAGRDLTIEAAGIESGVENRRRSGGGEVGIALGGSDFIAIYVSADVGRGRLDREAENQQESYLSAGERLTFTSGRDTRIAGAHLEAEDIIGRVGRDLTVTSLPDTGKAEGKELDASVTVSIGYGTASVSGSVGVGKTNGKTNWVEEQTTLHARDLLDIHVGGHTQVDGALIHSDIGNLKFDTETLAFRDIKGEDREHSWYINGGGSISFGGSGESGGTAGKDGAAAANKAVVTDSSQQGKGNEGSSGWSLSGYDYKRERSQLVRATIGEGQIIVRSDATTGNDSTAGLNRDPSLSQIGLTDKERKTELYVSSTSISRVMNPKETFAEWKAGWENYGKSTVQAYANYGVLADRAAEQAEERPILVPFSMLANGFVDSMNQLNKKSGGAVPGTRTSGGLLAQMPVLLSGDGQLMRVHAPFKEEGGKIKYENGKPVRDMSRATISPFEGFEAGDFLTVNGIMNFLGEAIVNGAMQSGRADFVQFYNPTHGIVGDLSESLFDVLFGTFMPSGISRQMRDVQQQALDQGVLLNNIAHSQGGLILMTALRGVEIKDKEYSRGIIQLSGAPFGAISFHRIAESVGYKSEMDRVFQVNRPDEYLFLGVPKTDSVSDFLGMNFRHDDEPALRFVGSVLSFATLFGKSSSHSNYACWACGEDITEQGREIRGNLPVPVFINKDGSRR</sequence>
<dbReference type="InterPro" id="IPR008638">
    <property type="entry name" value="FhaB/CdiA-like_TPS"/>
</dbReference>
<feature type="domain" description="Filamentous haemagglutinin FhaB/tRNA nuclease CdiA-like TPS" evidence="2">
    <location>
        <begin position="104"/>
        <end position="225"/>
    </location>
</feature>
<feature type="region of interest" description="Disordered" evidence="1">
    <location>
        <begin position="1317"/>
        <end position="1344"/>
    </location>
</feature>
<comment type="caution">
    <text evidence="3">The sequence shown here is derived from an EMBL/GenBank/DDBJ whole genome shotgun (WGS) entry which is preliminary data.</text>
</comment>
<dbReference type="GO" id="GO:0003824">
    <property type="term" value="F:catalytic activity"/>
    <property type="evidence" value="ECO:0007669"/>
    <property type="project" value="UniProtKB-ARBA"/>
</dbReference>
<feature type="compositionally biased region" description="Low complexity" evidence="1">
    <location>
        <begin position="1237"/>
        <end position="1253"/>
    </location>
</feature>
<gene>
    <name evidence="3" type="ORF">DBO85_06110</name>
</gene>